<evidence type="ECO:0000259" key="5">
    <source>
        <dbReference type="PROSITE" id="PS51253"/>
    </source>
</evidence>
<dbReference type="Pfam" id="PF05225">
    <property type="entry name" value="HTH_psq"/>
    <property type="match status" value="1"/>
</dbReference>
<evidence type="ECO:0000313" key="7">
    <source>
        <dbReference type="Proteomes" id="UP000186955"/>
    </source>
</evidence>
<feature type="region of interest" description="Disordered" evidence="4">
    <location>
        <begin position="396"/>
        <end position="421"/>
    </location>
</feature>
<dbReference type="GO" id="GO:0005634">
    <property type="term" value="C:nucleus"/>
    <property type="evidence" value="ECO:0007669"/>
    <property type="project" value="UniProtKB-SubCell"/>
</dbReference>
<keyword evidence="7" id="KW-1185">Reference proteome</keyword>
<gene>
    <name evidence="6" type="ORF">PENSUB_12535</name>
</gene>
<evidence type="ECO:0000256" key="4">
    <source>
        <dbReference type="SAM" id="MobiDB-lite"/>
    </source>
</evidence>
<sequence length="562" mass="63473">MPPIRTESSQKSANQEGRILLALDDIKNGRIKSIRAAAKLYDIPRQTLSRRTNGIISRVDTRANSHKLTQLEEDSLTEWILSMDSRGAAPRHTTVREMANILLAARGTTPLLTVGVNWVSNFVKRRDELRTRFSKRYDYQRALNEDPKAIKEWFLMVQRAIEENGIQPEDIYNFDETGFAMGLISSQRVVTRAEYYGRRSILQPGNREWVTAIETICADGYSLPPCIIFKGQVYIAGWFESSNLPRDWRIEVSDNGWTTDEIGLRWLQKIFIPYTTSRVRGRFRLLILDGHGSHLTPQFDRICAENDIIPLCMPSHSSHLLQPLDVGCFAVLKRAYGRFVSDLARTGYNHIDKLDFLADYPRARIEAFQPNIIQSSFAATGIVPVDASRVLSKLNISLRTPPPPSSRPSSRSSQFTPKTPKTAIQLEKQASMLKELLKQRSHSPPTPSKVMLDQIIKGHWIALHNTALLAKENDDLRAANEKKLQKRTRSTKRIAHKGGLTIEEGLQLAQQPIQPVEADEVVSHEAVDLPNQPVRPARRAPPTCSGCGQIGHRITSCKNRII</sequence>
<evidence type="ECO:0000256" key="2">
    <source>
        <dbReference type="ARBA" id="ARBA00023125"/>
    </source>
</evidence>
<comment type="subcellular location">
    <subcellularLocation>
        <location evidence="1">Nucleus</location>
    </subcellularLocation>
</comment>
<dbReference type="InterPro" id="IPR006600">
    <property type="entry name" value="HTH_CenpB_DNA-bd_dom"/>
</dbReference>
<dbReference type="InterPro" id="IPR050863">
    <property type="entry name" value="CenT-Element_Derived"/>
</dbReference>
<dbReference type="PROSITE" id="PS51253">
    <property type="entry name" value="HTH_CENPB"/>
    <property type="match status" value="1"/>
</dbReference>
<dbReference type="GO" id="GO:0003677">
    <property type="term" value="F:DNA binding"/>
    <property type="evidence" value="ECO:0007669"/>
    <property type="project" value="UniProtKB-KW"/>
</dbReference>
<dbReference type="Gene3D" id="1.10.10.60">
    <property type="entry name" value="Homeodomain-like"/>
    <property type="match status" value="1"/>
</dbReference>
<dbReference type="InterPro" id="IPR007889">
    <property type="entry name" value="HTH_Psq"/>
</dbReference>
<dbReference type="Pfam" id="PF03184">
    <property type="entry name" value="DDE_1"/>
    <property type="match status" value="1"/>
</dbReference>
<dbReference type="PANTHER" id="PTHR19303">
    <property type="entry name" value="TRANSPOSON"/>
    <property type="match status" value="1"/>
</dbReference>
<organism evidence="6 7">
    <name type="scientific">Penicillium subrubescens</name>
    <dbReference type="NCBI Taxonomy" id="1316194"/>
    <lineage>
        <taxon>Eukaryota</taxon>
        <taxon>Fungi</taxon>
        <taxon>Dikarya</taxon>
        <taxon>Ascomycota</taxon>
        <taxon>Pezizomycotina</taxon>
        <taxon>Eurotiomycetes</taxon>
        <taxon>Eurotiomycetidae</taxon>
        <taxon>Eurotiales</taxon>
        <taxon>Aspergillaceae</taxon>
        <taxon>Penicillium</taxon>
    </lineage>
</organism>
<dbReference type="SUPFAM" id="SSF46689">
    <property type="entry name" value="Homeodomain-like"/>
    <property type="match status" value="1"/>
</dbReference>
<evidence type="ECO:0000313" key="6">
    <source>
        <dbReference type="EMBL" id="OKP14627.1"/>
    </source>
</evidence>
<dbReference type="InterPro" id="IPR009057">
    <property type="entry name" value="Homeodomain-like_sf"/>
</dbReference>
<feature type="domain" description="HTH CENPB-type" evidence="5">
    <location>
        <begin position="60"/>
        <end position="132"/>
    </location>
</feature>
<name>A0A1Q5UQ69_9EURO</name>
<dbReference type="SMART" id="SM00674">
    <property type="entry name" value="CENPB"/>
    <property type="match status" value="1"/>
</dbReference>
<dbReference type="PANTHER" id="PTHR19303:SF62">
    <property type="entry name" value="HTH CENPB-TYPE DOMAIN-CONTAINING PROTEIN-RELATED"/>
    <property type="match status" value="1"/>
</dbReference>
<dbReference type="Proteomes" id="UP000186955">
    <property type="component" value="Unassembled WGS sequence"/>
</dbReference>
<comment type="caution">
    <text evidence="6">The sequence shown here is derived from an EMBL/GenBank/DDBJ whole genome shotgun (WGS) entry which is preliminary data.</text>
</comment>
<protein>
    <recommendedName>
        <fullName evidence="5">HTH CENPB-type domain-containing protein</fullName>
    </recommendedName>
</protein>
<dbReference type="Pfam" id="PF03221">
    <property type="entry name" value="HTH_Tnp_Tc5"/>
    <property type="match status" value="1"/>
</dbReference>
<keyword evidence="3" id="KW-0539">Nucleus</keyword>
<dbReference type="InterPro" id="IPR004875">
    <property type="entry name" value="DDE_SF_endonuclease_dom"/>
</dbReference>
<evidence type="ECO:0000256" key="3">
    <source>
        <dbReference type="ARBA" id="ARBA00023242"/>
    </source>
</evidence>
<accession>A0A1Q5UQ69</accession>
<dbReference type="EMBL" id="MNBE01000073">
    <property type="protein sequence ID" value="OKP14627.1"/>
    <property type="molecule type" value="Genomic_DNA"/>
</dbReference>
<evidence type="ECO:0000256" key="1">
    <source>
        <dbReference type="ARBA" id="ARBA00004123"/>
    </source>
</evidence>
<keyword evidence="2" id="KW-0238">DNA-binding</keyword>
<proteinExistence type="predicted"/>
<reference evidence="6 7" key="1">
    <citation type="submission" date="2016-10" db="EMBL/GenBank/DDBJ databases">
        <title>Genome sequence of the ascomycete fungus Penicillium subrubescens.</title>
        <authorList>
            <person name="De Vries R.P."/>
            <person name="Peng M."/>
            <person name="Dilokpimol A."/>
            <person name="Hilden K."/>
            <person name="Makela M.R."/>
            <person name="Grigoriev I."/>
            <person name="Riley R."/>
            <person name="Granchi Z."/>
        </authorList>
    </citation>
    <scope>NUCLEOTIDE SEQUENCE [LARGE SCALE GENOMIC DNA]</scope>
    <source>
        <strain evidence="6 7">CBS 132785</strain>
    </source>
</reference>
<dbReference type="AlphaFoldDB" id="A0A1Q5UQ69"/>